<protein>
    <submittedName>
        <fullName evidence="1">Uncharacterized protein</fullName>
    </submittedName>
</protein>
<gene>
    <name evidence="1" type="ORF">Remus_009</name>
</gene>
<proteinExistence type="predicted"/>
<dbReference type="Proteomes" id="UP000676678">
    <property type="component" value="Segment"/>
</dbReference>
<evidence type="ECO:0000313" key="1">
    <source>
        <dbReference type="EMBL" id="QVD58640.1"/>
    </source>
</evidence>
<dbReference type="EMBL" id="MW546076">
    <property type="protein sequence ID" value="QVD58640.1"/>
    <property type="molecule type" value="Genomic_DNA"/>
</dbReference>
<name>A0A8E5KCP4_9CAUD</name>
<organism evidence="1">
    <name type="scientific">Silviavirus remus</name>
    <dbReference type="NCBI Taxonomy" id="1857890"/>
    <lineage>
        <taxon>Viruses</taxon>
        <taxon>Duplodnaviria</taxon>
        <taxon>Heunggongvirae</taxon>
        <taxon>Uroviricota</taxon>
        <taxon>Caudoviricetes</taxon>
        <taxon>Herelleviridae</taxon>
        <taxon>Twortvirinae</taxon>
        <taxon>Silviavirus</taxon>
    </lineage>
</organism>
<sequence>MSNGKVALIGSKVLEDYNIYTIMSEKHIYLRDSVDVTFNDGKVLPIYIDSVLKQLSKDDKNLYFSEEDIDISKLTNDEYYTVTKNKRRIDNE</sequence>
<reference evidence="1" key="1">
    <citation type="journal article" date="2021" name="Pharmaceuticals (Basel)">
        <title>epsilon(2)-Phages Are Naturally Bred and Have a Vastly Improved Host Range in Staphylococcus aureus over Wild Type Phages.</title>
        <authorList>
            <person name="Saez Moreno D."/>
            <person name="Visram Z."/>
            <person name="Mutti M."/>
            <person name="Restrepo-Cordoba M."/>
            <person name="Hartmann S."/>
            <person name="Kremers A.I."/>
            <person name="Tisakova L."/>
            <person name="Schertler S."/>
            <person name="Wittmann J."/>
            <person name="Kalali B."/>
            <person name="Monecke S."/>
            <person name="Ehricht R."/>
            <person name="Resch G."/>
            <person name="Corsini L."/>
        </authorList>
    </citation>
    <scope>NUCLEOTIDE SEQUENCE</scope>
</reference>
<accession>A0A8E5KCP4</accession>